<comment type="function">
    <text evidence="7">Endonuclease IV plays a role in DNA repair. It cleaves phosphodiester bonds at apurinic or apyrimidinic (AP) sites, generating a 3'-hydroxyl group and a 5'-terminal sugar phosphate.</text>
</comment>
<feature type="binding site" evidence="7">
    <location>
        <position position="180"/>
    </location>
    <ligand>
        <name>Zn(2+)</name>
        <dbReference type="ChEBI" id="CHEBI:29105"/>
        <label>2</label>
    </ligand>
</feature>
<evidence type="ECO:0000256" key="3">
    <source>
        <dbReference type="ARBA" id="ARBA00022763"/>
    </source>
</evidence>
<keyword evidence="4 7" id="KW-0378">Hydrolase</keyword>
<evidence type="ECO:0000256" key="6">
    <source>
        <dbReference type="ARBA" id="ARBA00023204"/>
    </source>
</evidence>
<dbReference type="SUPFAM" id="SSF51658">
    <property type="entry name" value="Xylose isomerase-like"/>
    <property type="match status" value="1"/>
</dbReference>
<evidence type="ECO:0000313" key="9">
    <source>
        <dbReference type="EMBL" id="MDX8419247.1"/>
    </source>
</evidence>
<feature type="binding site" evidence="7">
    <location>
        <position position="259"/>
    </location>
    <ligand>
        <name>Zn(2+)</name>
        <dbReference type="ChEBI" id="CHEBI:29105"/>
        <label>2</label>
    </ligand>
</feature>
<dbReference type="FunFam" id="3.20.20.150:FF:000001">
    <property type="entry name" value="Probable endonuclease 4"/>
    <property type="match status" value="1"/>
</dbReference>
<dbReference type="GO" id="GO:0008270">
    <property type="term" value="F:zinc ion binding"/>
    <property type="evidence" value="ECO:0007669"/>
    <property type="project" value="UniProtKB-UniRule"/>
</dbReference>
<feature type="binding site" evidence="7">
    <location>
        <position position="70"/>
    </location>
    <ligand>
        <name>Zn(2+)</name>
        <dbReference type="ChEBI" id="CHEBI:29105"/>
        <label>1</label>
    </ligand>
</feature>
<dbReference type="GO" id="GO:0008081">
    <property type="term" value="F:phosphoric diester hydrolase activity"/>
    <property type="evidence" value="ECO:0007669"/>
    <property type="project" value="TreeGrafter"/>
</dbReference>
<dbReference type="GO" id="GO:0006284">
    <property type="term" value="P:base-excision repair"/>
    <property type="evidence" value="ECO:0007669"/>
    <property type="project" value="TreeGrafter"/>
</dbReference>
<name>A0AB35U0U8_9FIRM</name>
<evidence type="ECO:0000256" key="2">
    <source>
        <dbReference type="ARBA" id="ARBA00022723"/>
    </source>
</evidence>
<comment type="cofactor">
    <cofactor evidence="7">
        <name>Zn(2+)</name>
        <dbReference type="ChEBI" id="CHEBI:29105"/>
    </cofactor>
    <text evidence="7">Binds 3 Zn(2+) ions.</text>
</comment>
<feature type="binding site" evidence="7">
    <location>
        <position position="229"/>
    </location>
    <ligand>
        <name>Zn(2+)</name>
        <dbReference type="ChEBI" id="CHEBI:29105"/>
        <label>3</label>
    </ligand>
</feature>
<comment type="catalytic activity">
    <reaction evidence="7">
        <text>Endonucleolytic cleavage to 5'-phosphooligonucleotide end-products.</text>
        <dbReference type="EC" id="3.1.21.2"/>
    </reaction>
</comment>
<dbReference type="AlphaFoldDB" id="A0AB35U0U8"/>
<feature type="binding site" evidence="7">
    <location>
        <position position="227"/>
    </location>
    <ligand>
        <name>Zn(2+)</name>
        <dbReference type="ChEBI" id="CHEBI:29105"/>
        <label>3</label>
    </ligand>
</feature>
<organism evidence="9 10">
    <name type="scientific">Grylomicrobium aquisgranensis</name>
    <dbReference type="NCBI Taxonomy" id="2926318"/>
    <lineage>
        <taxon>Bacteria</taxon>
        <taxon>Bacillati</taxon>
        <taxon>Bacillota</taxon>
        <taxon>Erysipelotrichia</taxon>
        <taxon>Erysipelotrichales</taxon>
        <taxon>Erysipelotrichaceae</taxon>
        <taxon>Grylomicrobium</taxon>
    </lineage>
</organism>
<accession>A0AB35U0U8</accession>
<keyword evidence="2 7" id="KW-0479">Metal-binding</keyword>
<dbReference type="NCBIfam" id="NF002196">
    <property type="entry name" value="PRK01060.1-1"/>
    <property type="match status" value="1"/>
</dbReference>
<feature type="binding site" evidence="7">
    <location>
        <position position="183"/>
    </location>
    <ligand>
        <name>Zn(2+)</name>
        <dbReference type="ChEBI" id="CHEBI:29105"/>
        <label>3</label>
    </ligand>
</feature>
<feature type="binding site" evidence="7">
    <location>
        <position position="146"/>
    </location>
    <ligand>
        <name>Zn(2+)</name>
        <dbReference type="ChEBI" id="CHEBI:29105"/>
        <label>2</label>
    </ligand>
</feature>
<dbReference type="GO" id="GO:0003906">
    <property type="term" value="F:DNA-(apurinic or apyrimidinic site) endonuclease activity"/>
    <property type="evidence" value="ECO:0007669"/>
    <property type="project" value="TreeGrafter"/>
</dbReference>
<evidence type="ECO:0000256" key="1">
    <source>
        <dbReference type="ARBA" id="ARBA00005340"/>
    </source>
</evidence>
<dbReference type="EMBL" id="JALBUR010000006">
    <property type="protein sequence ID" value="MDX8419247.1"/>
    <property type="molecule type" value="Genomic_DNA"/>
</dbReference>
<dbReference type="PANTHER" id="PTHR21445">
    <property type="entry name" value="ENDONUCLEASE IV ENDODEOXYRIBONUCLEASE IV"/>
    <property type="match status" value="1"/>
</dbReference>
<keyword evidence="7" id="KW-0540">Nuclease</keyword>
<feature type="binding site" evidence="7">
    <location>
        <position position="214"/>
    </location>
    <ligand>
        <name>Zn(2+)</name>
        <dbReference type="ChEBI" id="CHEBI:29105"/>
        <label>2</label>
    </ligand>
</feature>
<dbReference type="Gene3D" id="3.20.20.150">
    <property type="entry name" value="Divalent-metal-dependent TIM barrel enzymes"/>
    <property type="match status" value="1"/>
</dbReference>
<dbReference type="InterPro" id="IPR001719">
    <property type="entry name" value="AP_endonuc_2"/>
</dbReference>
<dbReference type="PROSITE" id="PS00731">
    <property type="entry name" value="AP_NUCLEASE_F2_3"/>
    <property type="match status" value="1"/>
</dbReference>
<dbReference type="HAMAP" id="MF_00152">
    <property type="entry name" value="Nfo"/>
    <property type="match status" value="1"/>
</dbReference>
<feature type="binding site" evidence="7">
    <location>
        <position position="146"/>
    </location>
    <ligand>
        <name>Zn(2+)</name>
        <dbReference type="ChEBI" id="CHEBI:29105"/>
        <label>1</label>
    </ligand>
</feature>
<dbReference type="InterPro" id="IPR013022">
    <property type="entry name" value="Xyl_isomerase-like_TIM-brl"/>
</dbReference>
<feature type="binding site" evidence="7">
    <location>
        <position position="111"/>
    </location>
    <ligand>
        <name>Zn(2+)</name>
        <dbReference type="ChEBI" id="CHEBI:29105"/>
        <label>1</label>
    </ligand>
</feature>
<dbReference type="Pfam" id="PF01261">
    <property type="entry name" value="AP_endonuc_2"/>
    <property type="match status" value="1"/>
</dbReference>
<dbReference type="NCBIfam" id="TIGR00587">
    <property type="entry name" value="nfo"/>
    <property type="match status" value="1"/>
</dbReference>
<dbReference type="GO" id="GO:0008833">
    <property type="term" value="F:deoxyribonuclease IV (phage-T4-induced) activity"/>
    <property type="evidence" value="ECO:0007669"/>
    <property type="project" value="UniProtKB-UniRule"/>
</dbReference>
<evidence type="ECO:0000313" key="10">
    <source>
        <dbReference type="Proteomes" id="UP001286174"/>
    </source>
</evidence>
<dbReference type="PROSITE" id="PS00729">
    <property type="entry name" value="AP_NUCLEASE_F2_1"/>
    <property type="match status" value="1"/>
</dbReference>
<reference evidence="9 10" key="1">
    <citation type="submission" date="2022-03" db="EMBL/GenBank/DDBJ databases">
        <title>Novel taxa within the pig intestine.</title>
        <authorList>
            <person name="Wylensek D."/>
            <person name="Bishof K."/>
            <person name="Afrizal A."/>
            <person name="Clavel T."/>
        </authorList>
    </citation>
    <scope>NUCLEOTIDE SEQUENCE [LARGE SCALE GENOMIC DNA]</scope>
    <source>
        <strain evidence="9 10">CLA-KB-P133</strain>
    </source>
</reference>
<gene>
    <name evidence="7" type="primary">nfo</name>
    <name evidence="9" type="ORF">MOZ60_03965</name>
</gene>
<dbReference type="EC" id="3.1.21.2" evidence="7"/>
<evidence type="ECO:0000256" key="7">
    <source>
        <dbReference type="HAMAP-Rule" id="MF_00152"/>
    </source>
</evidence>
<dbReference type="InterPro" id="IPR036237">
    <property type="entry name" value="Xyl_isomerase-like_sf"/>
</dbReference>
<feature type="domain" description="Xylose isomerase-like TIM barrel" evidence="8">
    <location>
        <begin position="24"/>
        <end position="278"/>
    </location>
</feature>
<keyword evidence="7" id="KW-0255">Endonuclease</keyword>
<protein>
    <recommendedName>
        <fullName evidence="7">Probable endonuclease 4</fullName>
        <ecNumber evidence="7">3.1.21.2</ecNumber>
    </recommendedName>
    <alternativeName>
        <fullName evidence="7">Endodeoxyribonuclease IV</fullName>
    </alternativeName>
    <alternativeName>
        <fullName evidence="7">Endonuclease IV</fullName>
    </alternativeName>
</protein>
<keyword evidence="3 7" id="KW-0227">DNA damage</keyword>
<dbReference type="RefSeq" id="WP_370595731.1">
    <property type="nucleotide sequence ID" value="NZ_JALBUR010000006.1"/>
</dbReference>
<keyword evidence="6 7" id="KW-0234">DNA repair</keyword>
<dbReference type="InterPro" id="IPR018246">
    <property type="entry name" value="AP_endonuc_F2_Zn_BS"/>
</dbReference>
<dbReference type="Proteomes" id="UP001286174">
    <property type="component" value="Unassembled WGS sequence"/>
</dbReference>
<dbReference type="SMART" id="SM00518">
    <property type="entry name" value="AP2Ec"/>
    <property type="match status" value="1"/>
</dbReference>
<dbReference type="GO" id="GO:0003677">
    <property type="term" value="F:DNA binding"/>
    <property type="evidence" value="ECO:0007669"/>
    <property type="project" value="InterPro"/>
</dbReference>
<evidence type="ECO:0000256" key="4">
    <source>
        <dbReference type="ARBA" id="ARBA00022801"/>
    </source>
</evidence>
<comment type="caution">
    <text evidence="9">The sequence shown here is derived from an EMBL/GenBank/DDBJ whole genome shotgun (WGS) entry which is preliminary data.</text>
</comment>
<dbReference type="PROSITE" id="PS00730">
    <property type="entry name" value="AP_NUCLEASE_F2_2"/>
    <property type="match status" value="1"/>
</dbReference>
<evidence type="ECO:0000259" key="8">
    <source>
        <dbReference type="Pfam" id="PF01261"/>
    </source>
</evidence>
<dbReference type="CDD" id="cd00019">
    <property type="entry name" value="AP2Ec"/>
    <property type="match status" value="1"/>
</dbReference>
<keyword evidence="5 7" id="KW-0862">Zinc</keyword>
<comment type="similarity">
    <text evidence="1 7">Belongs to the AP endonuclease 2 family.</text>
</comment>
<evidence type="ECO:0000256" key="5">
    <source>
        <dbReference type="ARBA" id="ARBA00022833"/>
    </source>
</evidence>
<dbReference type="PANTHER" id="PTHR21445:SF0">
    <property type="entry name" value="APURINIC-APYRIMIDINIC ENDONUCLEASE"/>
    <property type="match status" value="1"/>
</dbReference>
<sequence>MILGCHVQMKAPLYLEGSVKEGLSYGSDAMMVYTGAPQNTVRKDIDTLHISQAQELMKEHHLPMERLIVHAPYIINPANSVKPEVAELARQFLQLELERTAAIGAKYLVLHPGSYTTTDLETGIATIVQQLNAIEYDPYDVIVCLETMAGKGSEVGFRFEQLAEILSKLRHPEHFGICLDTCHIWDAGYDVNHFDDVLDIFDHVIGLERLHVIHLNDSKNVQGARKDRHANIGMGEIGFEALHNVAENKRTEHIAKILETPYIDKKPPYKQEIAMLRSGKFEPIASQQADSAK</sequence>
<dbReference type="PROSITE" id="PS51432">
    <property type="entry name" value="AP_NUCLEASE_F2_4"/>
    <property type="match status" value="1"/>
</dbReference>
<proteinExistence type="inferred from homology"/>
<keyword evidence="10" id="KW-1185">Reference proteome</keyword>